<dbReference type="RefSeq" id="WP_379494984.1">
    <property type="nucleotide sequence ID" value="NZ_JBHSAO010000001.1"/>
</dbReference>
<comment type="caution">
    <text evidence="1">The sequence shown here is derived from an EMBL/GenBank/DDBJ whole genome shotgun (WGS) entry which is preliminary data.</text>
</comment>
<organism evidence="1 2">
    <name type="scientific">Oceanobacillus longus</name>
    <dbReference type="NCBI Taxonomy" id="930120"/>
    <lineage>
        <taxon>Bacteria</taxon>
        <taxon>Bacillati</taxon>
        <taxon>Bacillota</taxon>
        <taxon>Bacilli</taxon>
        <taxon>Bacillales</taxon>
        <taxon>Bacillaceae</taxon>
        <taxon>Oceanobacillus</taxon>
    </lineage>
</organism>
<name>A0ABV8GRK2_9BACI</name>
<keyword evidence="2" id="KW-1185">Reference proteome</keyword>
<reference evidence="2" key="1">
    <citation type="journal article" date="2019" name="Int. J. Syst. Evol. Microbiol.">
        <title>The Global Catalogue of Microorganisms (GCM) 10K type strain sequencing project: providing services to taxonomists for standard genome sequencing and annotation.</title>
        <authorList>
            <consortium name="The Broad Institute Genomics Platform"/>
            <consortium name="The Broad Institute Genome Sequencing Center for Infectious Disease"/>
            <person name="Wu L."/>
            <person name="Ma J."/>
        </authorList>
    </citation>
    <scope>NUCLEOTIDE SEQUENCE [LARGE SCALE GENOMIC DNA]</scope>
    <source>
        <strain evidence="2">IBRC-M 10703</strain>
    </source>
</reference>
<dbReference type="EMBL" id="JBHSAO010000001">
    <property type="protein sequence ID" value="MFC4022474.1"/>
    <property type="molecule type" value="Genomic_DNA"/>
</dbReference>
<gene>
    <name evidence="1" type="ORF">ACFOUV_01420</name>
</gene>
<evidence type="ECO:0000313" key="2">
    <source>
        <dbReference type="Proteomes" id="UP001595772"/>
    </source>
</evidence>
<evidence type="ECO:0008006" key="3">
    <source>
        <dbReference type="Google" id="ProtNLM"/>
    </source>
</evidence>
<dbReference type="Proteomes" id="UP001595772">
    <property type="component" value="Unassembled WGS sequence"/>
</dbReference>
<accession>A0ABV8GRK2</accession>
<proteinExistence type="predicted"/>
<protein>
    <recommendedName>
        <fullName evidence="3">Methyl-accepting chemotaxis protein</fullName>
    </recommendedName>
</protein>
<evidence type="ECO:0000313" key="1">
    <source>
        <dbReference type="EMBL" id="MFC4022474.1"/>
    </source>
</evidence>
<sequence length="100" mass="11642">MKKLFRMNSLKKKLITIFLALTIIPLVVTVAVIFLTTSDAFDKLITNQQADMEHIIQSEFDNVAEELQDVTEIYSQNLEFVEAFHADDRDTLFLRTYQKL</sequence>